<accession>A0ABU7VPM3</accession>
<organism evidence="1 2">
    <name type="scientific">Paenibacillus haidiansis</name>
    <dbReference type="NCBI Taxonomy" id="1574488"/>
    <lineage>
        <taxon>Bacteria</taxon>
        <taxon>Bacillati</taxon>
        <taxon>Bacillota</taxon>
        <taxon>Bacilli</taxon>
        <taxon>Bacillales</taxon>
        <taxon>Paenibacillaceae</taxon>
        <taxon>Paenibacillus</taxon>
    </lineage>
</organism>
<reference evidence="1 2" key="1">
    <citation type="submission" date="2024-02" db="EMBL/GenBank/DDBJ databases">
        <title>A nitrogen-fixing paenibacillus bacterium.</title>
        <authorList>
            <person name="Zhang W.L."/>
            <person name="Chen S.F."/>
        </authorList>
    </citation>
    <scope>NUCLEOTIDE SEQUENCE [LARGE SCALE GENOMIC DNA]</scope>
    <source>
        <strain evidence="1 2">M1</strain>
    </source>
</reference>
<gene>
    <name evidence="1" type="ORF">V3851_07480</name>
</gene>
<proteinExistence type="predicted"/>
<protein>
    <submittedName>
        <fullName evidence="1">Uncharacterized protein</fullName>
    </submittedName>
</protein>
<keyword evidence="2" id="KW-1185">Reference proteome</keyword>
<name>A0ABU7VPM3_9BACL</name>
<dbReference type="EMBL" id="JAZHPZ010000003">
    <property type="protein sequence ID" value="MEF2965667.1"/>
    <property type="molecule type" value="Genomic_DNA"/>
</dbReference>
<evidence type="ECO:0000313" key="1">
    <source>
        <dbReference type="EMBL" id="MEF2965667.1"/>
    </source>
</evidence>
<dbReference type="Proteomes" id="UP001306950">
    <property type="component" value="Unassembled WGS sequence"/>
</dbReference>
<comment type="caution">
    <text evidence="1">The sequence shown here is derived from an EMBL/GenBank/DDBJ whole genome shotgun (WGS) entry which is preliminary data.</text>
</comment>
<evidence type="ECO:0000313" key="2">
    <source>
        <dbReference type="Proteomes" id="UP001306950"/>
    </source>
</evidence>
<sequence>MAASKEASISQGPAPEILEIGELKRSLNVPDSIYQGILAAENWKPGRQVSQAEFEAAIKRFCGSPVMVKRKVKKNA</sequence>
<dbReference type="RefSeq" id="WP_331845900.1">
    <property type="nucleotide sequence ID" value="NZ_JAZHPZ010000003.1"/>
</dbReference>